<keyword evidence="8" id="KW-0234">DNA repair</keyword>
<dbReference type="InterPro" id="IPR036217">
    <property type="entry name" value="MethylDNA_cys_MeTrfase_DNAb"/>
</dbReference>
<dbReference type="PROSITE" id="PS00374">
    <property type="entry name" value="MGMT"/>
    <property type="match status" value="1"/>
</dbReference>
<dbReference type="Proteomes" id="UP001345827">
    <property type="component" value="Unassembled WGS sequence"/>
</dbReference>
<comment type="similarity">
    <text evidence="2">Belongs to the MGMT family.</text>
</comment>
<evidence type="ECO:0000256" key="4">
    <source>
        <dbReference type="ARBA" id="ARBA00015377"/>
    </source>
</evidence>
<evidence type="ECO:0000256" key="5">
    <source>
        <dbReference type="ARBA" id="ARBA00022603"/>
    </source>
</evidence>
<accession>A0AAV9QM07</accession>
<dbReference type="NCBIfam" id="TIGR00589">
    <property type="entry name" value="ogt"/>
    <property type="match status" value="1"/>
</dbReference>
<protein>
    <recommendedName>
        <fullName evidence="4">Methylated-DNA--protein-cysteine methyltransferase</fullName>
        <ecNumber evidence="3">2.1.1.63</ecNumber>
    </recommendedName>
    <alternativeName>
        <fullName evidence="9">6-O-methylguanine-DNA methyltransferase</fullName>
    </alternativeName>
    <alternativeName>
        <fullName evidence="10">O-6-methylguanine-DNA-alkyltransferase</fullName>
    </alternativeName>
</protein>
<evidence type="ECO:0000256" key="1">
    <source>
        <dbReference type="ARBA" id="ARBA00001286"/>
    </source>
</evidence>
<evidence type="ECO:0000256" key="2">
    <source>
        <dbReference type="ARBA" id="ARBA00008711"/>
    </source>
</evidence>
<name>A0AAV9QM07_9PEZI</name>
<dbReference type="AlphaFoldDB" id="A0AAV9QM07"/>
<dbReference type="EMBL" id="JAXLQG010000001">
    <property type="protein sequence ID" value="KAK5545064.1"/>
    <property type="molecule type" value="Genomic_DNA"/>
</dbReference>
<reference evidence="13 14" key="1">
    <citation type="submission" date="2023-06" db="EMBL/GenBank/DDBJ databases">
        <title>Black Yeasts Isolated from many extreme environments.</title>
        <authorList>
            <person name="Coleine C."/>
            <person name="Stajich J.E."/>
            <person name="Selbmann L."/>
        </authorList>
    </citation>
    <scope>NUCLEOTIDE SEQUENCE [LARGE SCALE GENOMIC DNA]</scope>
    <source>
        <strain evidence="13 14">CCFEE 5887</strain>
    </source>
</reference>
<dbReference type="PANTHER" id="PTHR10815:SF13">
    <property type="entry name" value="METHYLATED-DNA--PROTEIN-CYSTEINE METHYLTRANSFERASE"/>
    <property type="match status" value="1"/>
</dbReference>
<keyword evidence="6" id="KW-0808">Transferase</keyword>
<dbReference type="InterPro" id="IPR014048">
    <property type="entry name" value="MethylDNA_cys_MeTrfase_DNA-bd"/>
</dbReference>
<evidence type="ECO:0000256" key="6">
    <source>
        <dbReference type="ARBA" id="ARBA00022679"/>
    </source>
</evidence>
<evidence type="ECO:0000256" key="11">
    <source>
        <dbReference type="ARBA" id="ARBA00049348"/>
    </source>
</evidence>
<dbReference type="CDD" id="cd06445">
    <property type="entry name" value="ATase"/>
    <property type="match status" value="1"/>
</dbReference>
<dbReference type="Pfam" id="PF01035">
    <property type="entry name" value="DNA_binding_1"/>
    <property type="match status" value="1"/>
</dbReference>
<evidence type="ECO:0000259" key="12">
    <source>
        <dbReference type="Pfam" id="PF01035"/>
    </source>
</evidence>
<dbReference type="Gene3D" id="1.10.10.10">
    <property type="entry name" value="Winged helix-like DNA-binding domain superfamily/Winged helix DNA-binding domain"/>
    <property type="match status" value="1"/>
</dbReference>
<dbReference type="GO" id="GO:0003908">
    <property type="term" value="F:methylated-DNA-[protein]-cysteine S-methyltransferase activity"/>
    <property type="evidence" value="ECO:0007669"/>
    <property type="project" value="UniProtKB-EC"/>
</dbReference>
<evidence type="ECO:0000256" key="7">
    <source>
        <dbReference type="ARBA" id="ARBA00022763"/>
    </source>
</evidence>
<dbReference type="EC" id="2.1.1.63" evidence="3"/>
<dbReference type="GO" id="GO:0032259">
    <property type="term" value="P:methylation"/>
    <property type="evidence" value="ECO:0007669"/>
    <property type="project" value="UniProtKB-KW"/>
</dbReference>
<dbReference type="PANTHER" id="PTHR10815">
    <property type="entry name" value="METHYLATED-DNA--PROTEIN-CYSTEINE METHYLTRANSFERASE"/>
    <property type="match status" value="1"/>
</dbReference>
<evidence type="ECO:0000256" key="9">
    <source>
        <dbReference type="ARBA" id="ARBA00030795"/>
    </source>
</evidence>
<proteinExistence type="inferred from homology"/>
<sequence>MAVTEITQFQEKVYTHLLLIPPGRVTSYAALARTLCTSPRAIGGALRNNPYAPDVPCHRVIASDGFVGGFMGDWQKAPSGINQTKKLRLLAEEGVHFDTEGKLITSTTPTTTHTPFTTAATATTSTTSTATAVKKACRKEAAGAGHVWFDGASSLDSDLDGAQERLKIIMESGKSKKV</sequence>
<comment type="catalytic activity">
    <reaction evidence="11">
        <text>a 6-O-methyl-2'-deoxyguanosine in DNA + L-cysteinyl-[protein] = S-methyl-L-cysteinyl-[protein] + a 2'-deoxyguanosine in DNA</text>
        <dbReference type="Rhea" id="RHEA:24000"/>
        <dbReference type="Rhea" id="RHEA-COMP:10131"/>
        <dbReference type="Rhea" id="RHEA-COMP:10132"/>
        <dbReference type="Rhea" id="RHEA-COMP:11367"/>
        <dbReference type="Rhea" id="RHEA-COMP:11368"/>
        <dbReference type="ChEBI" id="CHEBI:29950"/>
        <dbReference type="ChEBI" id="CHEBI:82612"/>
        <dbReference type="ChEBI" id="CHEBI:85445"/>
        <dbReference type="ChEBI" id="CHEBI:85448"/>
        <dbReference type="EC" id="2.1.1.63"/>
    </reaction>
</comment>
<dbReference type="GO" id="GO:0006281">
    <property type="term" value="P:DNA repair"/>
    <property type="evidence" value="ECO:0007669"/>
    <property type="project" value="UniProtKB-KW"/>
</dbReference>
<dbReference type="InterPro" id="IPR036388">
    <property type="entry name" value="WH-like_DNA-bd_sf"/>
</dbReference>
<comment type="caution">
    <text evidence="13">The sequence shown here is derived from an EMBL/GenBank/DDBJ whole genome shotgun (WGS) entry which is preliminary data.</text>
</comment>
<keyword evidence="14" id="KW-1185">Reference proteome</keyword>
<dbReference type="SUPFAM" id="SSF46767">
    <property type="entry name" value="Methylated DNA-protein cysteine methyltransferase, C-terminal domain"/>
    <property type="match status" value="1"/>
</dbReference>
<gene>
    <name evidence="13" type="ORF">LTR25_000071</name>
</gene>
<evidence type="ECO:0000313" key="13">
    <source>
        <dbReference type="EMBL" id="KAK5545064.1"/>
    </source>
</evidence>
<evidence type="ECO:0000313" key="14">
    <source>
        <dbReference type="Proteomes" id="UP001345827"/>
    </source>
</evidence>
<organism evidence="13 14">
    <name type="scientific">Vermiconidia calcicola</name>
    <dbReference type="NCBI Taxonomy" id="1690605"/>
    <lineage>
        <taxon>Eukaryota</taxon>
        <taxon>Fungi</taxon>
        <taxon>Dikarya</taxon>
        <taxon>Ascomycota</taxon>
        <taxon>Pezizomycotina</taxon>
        <taxon>Dothideomycetes</taxon>
        <taxon>Dothideomycetidae</taxon>
        <taxon>Mycosphaerellales</taxon>
        <taxon>Extremaceae</taxon>
        <taxon>Vermiconidia</taxon>
    </lineage>
</organism>
<dbReference type="InterPro" id="IPR001497">
    <property type="entry name" value="MethylDNA_cys_MeTrfase_AS"/>
</dbReference>
<evidence type="ECO:0000256" key="3">
    <source>
        <dbReference type="ARBA" id="ARBA00011918"/>
    </source>
</evidence>
<feature type="domain" description="Methylated-DNA-[protein]-cysteine S-methyltransferase DNA binding" evidence="12">
    <location>
        <begin position="8"/>
        <end position="95"/>
    </location>
</feature>
<keyword evidence="7" id="KW-0227">DNA damage</keyword>
<evidence type="ECO:0000256" key="10">
    <source>
        <dbReference type="ARBA" id="ARBA00031621"/>
    </source>
</evidence>
<keyword evidence="5" id="KW-0489">Methyltransferase</keyword>
<evidence type="ECO:0000256" key="8">
    <source>
        <dbReference type="ARBA" id="ARBA00023204"/>
    </source>
</evidence>
<comment type="catalytic activity">
    <reaction evidence="1">
        <text>a 4-O-methyl-thymidine in DNA + L-cysteinyl-[protein] = a thymidine in DNA + S-methyl-L-cysteinyl-[protein]</text>
        <dbReference type="Rhea" id="RHEA:53428"/>
        <dbReference type="Rhea" id="RHEA-COMP:10131"/>
        <dbReference type="Rhea" id="RHEA-COMP:10132"/>
        <dbReference type="Rhea" id="RHEA-COMP:13555"/>
        <dbReference type="Rhea" id="RHEA-COMP:13556"/>
        <dbReference type="ChEBI" id="CHEBI:29950"/>
        <dbReference type="ChEBI" id="CHEBI:82612"/>
        <dbReference type="ChEBI" id="CHEBI:137386"/>
        <dbReference type="ChEBI" id="CHEBI:137387"/>
        <dbReference type="EC" id="2.1.1.63"/>
    </reaction>
</comment>